<dbReference type="Proteomes" id="UP001194468">
    <property type="component" value="Unassembled WGS sequence"/>
</dbReference>
<protein>
    <submittedName>
        <fullName evidence="1">Uncharacterized protein</fullName>
    </submittedName>
</protein>
<proteinExistence type="predicted"/>
<accession>A0AAD4BCM8</accession>
<dbReference type="EMBL" id="WHUW01000170">
    <property type="protein sequence ID" value="KAF8419637.1"/>
    <property type="molecule type" value="Genomic_DNA"/>
</dbReference>
<reference evidence="1" key="1">
    <citation type="submission" date="2019-10" db="EMBL/GenBank/DDBJ databases">
        <authorList>
            <consortium name="DOE Joint Genome Institute"/>
            <person name="Kuo A."/>
            <person name="Miyauchi S."/>
            <person name="Kiss E."/>
            <person name="Drula E."/>
            <person name="Kohler A."/>
            <person name="Sanchez-Garcia M."/>
            <person name="Andreopoulos B."/>
            <person name="Barry K.W."/>
            <person name="Bonito G."/>
            <person name="Buee M."/>
            <person name="Carver A."/>
            <person name="Chen C."/>
            <person name="Cichocki N."/>
            <person name="Clum A."/>
            <person name="Culley D."/>
            <person name="Crous P.W."/>
            <person name="Fauchery L."/>
            <person name="Girlanda M."/>
            <person name="Hayes R."/>
            <person name="Keri Z."/>
            <person name="LaButti K."/>
            <person name="Lipzen A."/>
            <person name="Lombard V."/>
            <person name="Magnuson J."/>
            <person name="Maillard F."/>
            <person name="Morin E."/>
            <person name="Murat C."/>
            <person name="Nolan M."/>
            <person name="Ohm R."/>
            <person name="Pangilinan J."/>
            <person name="Pereira M."/>
            <person name="Perotto S."/>
            <person name="Peter M."/>
            <person name="Riley R."/>
            <person name="Sitrit Y."/>
            <person name="Stielow B."/>
            <person name="Szollosi G."/>
            <person name="Zifcakova L."/>
            <person name="Stursova M."/>
            <person name="Spatafora J.W."/>
            <person name="Tedersoo L."/>
            <person name="Vaario L.-M."/>
            <person name="Yamada A."/>
            <person name="Yan M."/>
            <person name="Wang P."/>
            <person name="Xu J."/>
            <person name="Bruns T."/>
            <person name="Baldrian P."/>
            <person name="Vilgalys R."/>
            <person name="Henrissat B."/>
            <person name="Grigoriev I.V."/>
            <person name="Hibbett D."/>
            <person name="Nagy L.G."/>
            <person name="Martin F.M."/>
        </authorList>
    </citation>
    <scope>NUCLEOTIDE SEQUENCE</scope>
    <source>
        <strain evidence="1">BED1</strain>
    </source>
</reference>
<name>A0AAD4BCM8_BOLED</name>
<dbReference type="AlphaFoldDB" id="A0AAD4BCM8"/>
<evidence type="ECO:0000313" key="2">
    <source>
        <dbReference type="Proteomes" id="UP001194468"/>
    </source>
</evidence>
<reference evidence="1" key="2">
    <citation type="journal article" date="2020" name="Nat. Commun.">
        <title>Large-scale genome sequencing of mycorrhizal fungi provides insights into the early evolution of symbiotic traits.</title>
        <authorList>
            <person name="Miyauchi S."/>
            <person name="Kiss E."/>
            <person name="Kuo A."/>
            <person name="Drula E."/>
            <person name="Kohler A."/>
            <person name="Sanchez-Garcia M."/>
            <person name="Morin E."/>
            <person name="Andreopoulos B."/>
            <person name="Barry K.W."/>
            <person name="Bonito G."/>
            <person name="Buee M."/>
            <person name="Carver A."/>
            <person name="Chen C."/>
            <person name="Cichocki N."/>
            <person name="Clum A."/>
            <person name="Culley D."/>
            <person name="Crous P.W."/>
            <person name="Fauchery L."/>
            <person name="Girlanda M."/>
            <person name="Hayes R.D."/>
            <person name="Keri Z."/>
            <person name="LaButti K."/>
            <person name="Lipzen A."/>
            <person name="Lombard V."/>
            <person name="Magnuson J."/>
            <person name="Maillard F."/>
            <person name="Murat C."/>
            <person name="Nolan M."/>
            <person name="Ohm R.A."/>
            <person name="Pangilinan J."/>
            <person name="Pereira M.F."/>
            <person name="Perotto S."/>
            <person name="Peter M."/>
            <person name="Pfister S."/>
            <person name="Riley R."/>
            <person name="Sitrit Y."/>
            <person name="Stielow J.B."/>
            <person name="Szollosi G."/>
            <person name="Zifcakova L."/>
            <person name="Stursova M."/>
            <person name="Spatafora J.W."/>
            <person name="Tedersoo L."/>
            <person name="Vaario L.M."/>
            <person name="Yamada A."/>
            <person name="Yan M."/>
            <person name="Wang P."/>
            <person name="Xu J."/>
            <person name="Bruns T."/>
            <person name="Baldrian P."/>
            <person name="Vilgalys R."/>
            <person name="Dunand C."/>
            <person name="Henrissat B."/>
            <person name="Grigoriev I.V."/>
            <person name="Hibbett D."/>
            <person name="Nagy L.G."/>
            <person name="Martin F.M."/>
        </authorList>
    </citation>
    <scope>NUCLEOTIDE SEQUENCE</scope>
    <source>
        <strain evidence="1">BED1</strain>
    </source>
</reference>
<gene>
    <name evidence="1" type="ORF">L210DRAFT_3576342</name>
</gene>
<evidence type="ECO:0000313" key="1">
    <source>
        <dbReference type="EMBL" id="KAF8419637.1"/>
    </source>
</evidence>
<organism evidence="1 2">
    <name type="scientific">Boletus edulis BED1</name>
    <dbReference type="NCBI Taxonomy" id="1328754"/>
    <lineage>
        <taxon>Eukaryota</taxon>
        <taxon>Fungi</taxon>
        <taxon>Dikarya</taxon>
        <taxon>Basidiomycota</taxon>
        <taxon>Agaricomycotina</taxon>
        <taxon>Agaricomycetes</taxon>
        <taxon>Agaricomycetidae</taxon>
        <taxon>Boletales</taxon>
        <taxon>Boletineae</taxon>
        <taxon>Boletaceae</taxon>
        <taxon>Boletoideae</taxon>
        <taxon>Boletus</taxon>
    </lineage>
</organism>
<sequence>MRIHHRLARQCSCQGSLHHLCSESARVVGQHRHELAAVHFFAPQEDIQPSDWTKLLNRPSLVPCKCLSYAN</sequence>
<keyword evidence="2" id="KW-1185">Reference proteome</keyword>
<comment type="caution">
    <text evidence="1">The sequence shown here is derived from an EMBL/GenBank/DDBJ whole genome shotgun (WGS) entry which is preliminary data.</text>
</comment>